<dbReference type="Proteomes" id="UP000010304">
    <property type="component" value="Unassembled WGS sequence"/>
</dbReference>
<dbReference type="AlphaFoldDB" id="E8KD59"/>
<dbReference type="EMBL" id="AEVF01000013">
    <property type="protein sequence ID" value="EFX39957.1"/>
    <property type="molecule type" value="Genomic_DNA"/>
</dbReference>
<dbReference type="RefSeq" id="WP_006146183.1">
    <property type="nucleotide sequence ID" value="NZ_GL732463.1"/>
</dbReference>
<gene>
    <name evidence="1" type="ORF">HMPREF9180_1414</name>
</gene>
<evidence type="ECO:0000313" key="2">
    <source>
        <dbReference type="Proteomes" id="UP000010304"/>
    </source>
</evidence>
<accession>E8KD59</accession>
<dbReference type="STRING" id="888746.HMPREF9180_1414"/>
<proteinExistence type="predicted"/>
<protein>
    <submittedName>
        <fullName evidence="1">Uncharacterized protein</fullName>
    </submittedName>
</protein>
<dbReference type="OrthoDB" id="6399948at2"/>
<comment type="caution">
    <text evidence="1">The sequence shown here is derived from an EMBL/GenBank/DDBJ whole genome shotgun (WGS) entry which is preliminary data.</text>
</comment>
<reference evidence="1 2" key="1">
    <citation type="submission" date="2010-12" db="EMBL/GenBank/DDBJ databases">
        <authorList>
            <person name="Muzny D."/>
            <person name="Qin X."/>
            <person name="Deng J."/>
            <person name="Jiang H."/>
            <person name="Liu Y."/>
            <person name="Qu J."/>
            <person name="Song X.-Z."/>
            <person name="Zhang L."/>
            <person name="Thornton R."/>
            <person name="Coyle M."/>
            <person name="Francisco L."/>
            <person name="Jackson L."/>
            <person name="Javaid M."/>
            <person name="Korchina V."/>
            <person name="Kovar C."/>
            <person name="Mata R."/>
            <person name="Mathew T."/>
            <person name="Ngo R."/>
            <person name="Nguyen L."/>
            <person name="Nguyen N."/>
            <person name="Okwuonu G."/>
            <person name="Ongeri F."/>
            <person name="Pham C."/>
            <person name="Simmons D."/>
            <person name="Wilczek-Boney K."/>
            <person name="Hale W."/>
            <person name="Jakkamsetti A."/>
            <person name="Pham P."/>
            <person name="Ruth R."/>
            <person name="San Lucas F."/>
            <person name="Warren J."/>
            <person name="Zhang J."/>
            <person name="Zhao Z."/>
            <person name="Zhou C."/>
            <person name="Zhu D."/>
            <person name="Lee S."/>
            <person name="Bess C."/>
            <person name="Blankenburg K."/>
            <person name="Forbes L."/>
            <person name="Fu Q."/>
            <person name="Gubbala S."/>
            <person name="Hirani K."/>
            <person name="Jayaseelan J.C."/>
            <person name="Lara F."/>
            <person name="Munidasa M."/>
            <person name="Palculict T."/>
            <person name="Patil S."/>
            <person name="Pu L.-L."/>
            <person name="Saada N."/>
            <person name="Tang L."/>
            <person name="Weissenberger G."/>
            <person name="Zhu Y."/>
            <person name="Hemphill L."/>
            <person name="Shang Y."/>
            <person name="Youmans B."/>
            <person name="Ayvaz T."/>
            <person name="Ross M."/>
            <person name="Santibanez J."/>
            <person name="Aqrawi P."/>
            <person name="Gross S."/>
            <person name="Joshi V."/>
            <person name="Fowler G."/>
            <person name="Nazareth L."/>
            <person name="Reid J."/>
            <person name="Worley K."/>
            <person name="Petrosino J."/>
            <person name="Highlander S."/>
            <person name="Gibbs R."/>
        </authorList>
    </citation>
    <scope>NUCLEOTIDE SEQUENCE [LARGE SCALE GENOMIC DNA]</scope>
    <source>
        <strain evidence="1 2">ATCC 700780</strain>
    </source>
</reference>
<evidence type="ECO:0000313" key="1">
    <source>
        <dbReference type="EMBL" id="EFX39957.1"/>
    </source>
</evidence>
<dbReference type="HOGENOM" id="CLU_581082_0_0_9"/>
<organism evidence="1 2">
    <name type="scientific">Streptococcus peroris ATCC 700780</name>
    <dbReference type="NCBI Taxonomy" id="888746"/>
    <lineage>
        <taxon>Bacteria</taxon>
        <taxon>Bacillati</taxon>
        <taxon>Bacillota</taxon>
        <taxon>Bacilli</taxon>
        <taxon>Lactobacillales</taxon>
        <taxon>Streptococcaceae</taxon>
        <taxon>Streptococcus</taxon>
    </lineage>
</organism>
<dbReference type="eggNOG" id="ENOG50338C3">
    <property type="taxonomic scope" value="Bacteria"/>
</dbReference>
<name>E8KD59_9STRE</name>
<keyword evidence="2" id="KW-1185">Reference proteome</keyword>
<sequence>MAEDYGKYKSWFNQPLNILESKDSNDDYLNNNFKMIDYYQEIYHDGIVIDELINKLKQGQFDSLSIIDLNRFRIFLDAVLLTFNNEKVYNVYLKDKFAFQPFFDRLNDSTLFIRERQFLENYKKYLNNLFKIRIDKFNSFFYSLDGEDRRVWDQFKIVRNAFSHMQYGFYASDSTGFLSNFSIYNHDNGQTKEIGFVFEPILHLFIQQFFSNYSFSGVPYKHTWFELNQENGLINFNQVTLSDKVNTKFSGFQKDHFMNQFTSIIQSGDKTTIDNFLNNNSFNRKIISISHDEIEQKCLFYLQEKNHKLNDPIHFFESIKFLFDFETEFSNFLVHLIQLNDRLIDYLRDRKLGINRINEIFKSIDELTEDENKFLCFRYSFDLLRMFNISSRLEDDDLPKIQIPEISIKGIYIQNPLALYDYYKKIRFVFNYTHTMT</sequence>